<organism evidence="1 2">
    <name type="scientific">Thermococcus waiotapuensis</name>
    <dbReference type="NCBI Taxonomy" id="90909"/>
    <lineage>
        <taxon>Archaea</taxon>
        <taxon>Methanobacteriati</taxon>
        <taxon>Methanobacteriota</taxon>
        <taxon>Thermococci</taxon>
        <taxon>Thermococcales</taxon>
        <taxon>Thermococcaceae</taxon>
        <taxon>Thermococcus</taxon>
    </lineage>
</organism>
<accession>A0AAE4T4D5</accession>
<evidence type="ECO:0000313" key="1">
    <source>
        <dbReference type="EMBL" id="MDV3104661.1"/>
    </source>
</evidence>
<name>A0AAE4T4D5_9EURY</name>
<comment type="caution">
    <text evidence="1">The sequence shown here is derived from an EMBL/GenBank/DDBJ whole genome shotgun (WGS) entry which is preliminary data.</text>
</comment>
<reference evidence="1 2" key="1">
    <citation type="submission" date="2023-08" db="EMBL/GenBank/DDBJ databases">
        <title>Draft genome sequence of Thermococcus waiotapuensis WT1T, a thermophilic sulphur-dependent archaeon from order Thermococcales.</title>
        <authorList>
            <person name="Manners S.H."/>
            <person name="Carere C.R."/>
            <person name="Dhami M.K."/>
            <person name="Dobson R.C.J."/>
            <person name="Stott M.B."/>
        </authorList>
    </citation>
    <scope>NUCLEOTIDE SEQUENCE [LARGE SCALE GENOMIC DNA]</scope>
    <source>
        <strain evidence="1 2">WT1</strain>
    </source>
</reference>
<keyword evidence="2" id="KW-1185">Reference proteome</keyword>
<dbReference type="Proteomes" id="UP001245683">
    <property type="component" value="Unassembled WGS sequence"/>
</dbReference>
<protein>
    <submittedName>
        <fullName evidence="1">Uncharacterized protein</fullName>
    </submittedName>
</protein>
<dbReference type="AlphaFoldDB" id="A0AAE4T4D5"/>
<sequence>MMKSILVVLIGVALIVGFSAGCISAGTSIDGILSYWRSINSFTARETIKLGNQIFESYVNFTRPDKITRADYVNGSLIQEIRVENGVQKVVTVNGTFILNATLDDVNILDPFALILNNLGSFNVTKRNSTLLLTSKTGGLLSYEVELNGKLPKKITVRQAGLVLVVEYKMITAKT</sequence>
<dbReference type="RefSeq" id="WP_315343167.1">
    <property type="nucleotide sequence ID" value="NZ_JAVDZE010000006.1"/>
</dbReference>
<dbReference type="EMBL" id="JAVDZE010000006">
    <property type="protein sequence ID" value="MDV3104661.1"/>
    <property type="molecule type" value="Genomic_DNA"/>
</dbReference>
<evidence type="ECO:0000313" key="2">
    <source>
        <dbReference type="Proteomes" id="UP001245683"/>
    </source>
</evidence>
<gene>
    <name evidence="1" type="ORF">RBI02_08965</name>
</gene>
<dbReference type="PROSITE" id="PS51257">
    <property type="entry name" value="PROKAR_LIPOPROTEIN"/>
    <property type="match status" value="1"/>
</dbReference>
<proteinExistence type="predicted"/>